<protein>
    <recommendedName>
        <fullName evidence="2">J domain-containing protein</fullName>
    </recommendedName>
</protein>
<evidence type="ECO:0000313" key="4">
    <source>
        <dbReference type="Proteomes" id="UP001141806"/>
    </source>
</evidence>
<dbReference type="Gene3D" id="1.10.287.110">
    <property type="entry name" value="DnaJ domain"/>
    <property type="match status" value="1"/>
</dbReference>
<dbReference type="InterPro" id="IPR036869">
    <property type="entry name" value="J_dom_sf"/>
</dbReference>
<feature type="compositionally biased region" description="Polar residues" evidence="1">
    <location>
        <begin position="146"/>
        <end position="157"/>
    </location>
</feature>
<feature type="domain" description="J" evidence="2">
    <location>
        <begin position="67"/>
        <end position="131"/>
    </location>
</feature>
<gene>
    <name evidence="3" type="ORF">NE237_015950</name>
</gene>
<dbReference type="PROSITE" id="PS50076">
    <property type="entry name" value="DNAJ_2"/>
    <property type="match status" value="1"/>
</dbReference>
<dbReference type="SUPFAM" id="SSF46565">
    <property type="entry name" value="Chaperone J-domain"/>
    <property type="match status" value="1"/>
</dbReference>
<dbReference type="PANTHER" id="PTHR45089:SF24">
    <property type="entry name" value="DNAJ HEAT SHOCK N-TERMINAL DOMAIN-CONTAINING PROTEIN"/>
    <property type="match status" value="1"/>
</dbReference>
<keyword evidence="4" id="KW-1185">Reference proteome</keyword>
<feature type="compositionally biased region" description="Basic and acidic residues" evidence="1">
    <location>
        <begin position="436"/>
        <end position="446"/>
    </location>
</feature>
<evidence type="ECO:0000256" key="1">
    <source>
        <dbReference type="SAM" id="MobiDB-lite"/>
    </source>
</evidence>
<proteinExistence type="predicted"/>
<dbReference type="InterPro" id="IPR001623">
    <property type="entry name" value="DnaJ_domain"/>
</dbReference>
<feature type="region of interest" description="Disordered" evidence="1">
    <location>
        <begin position="135"/>
        <end position="157"/>
    </location>
</feature>
<dbReference type="PANTHER" id="PTHR45089">
    <property type="entry name" value="DNAJ HEAT SHOCK AMINO-TERMINAL DOMAIN PROTEIN-RELATED"/>
    <property type="match status" value="1"/>
</dbReference>
<dbReference type="PRINTS" id="PR00625">
    <property type="entry name" value="JDOMAIN"/>
</dbReference>
<reference evidence="3" key="1">
    <citation type="journal article" date="2023" name="Plant J.">
        <title>The genome of the king protea, Protea cynaroides.</title>
        <authorList>
            <person name="Chang J."/>
            <person name="Duong T.A."/>
            <person name="Schoeman C."/>
            <person name="Ma X."/>
            <person name="Roodt D."/>
            <person name="Barker N."/>
            <person name="Li Z."/>
            <person name="Van de Peer Y."/>
            <person name="Mizrachi E."/>
        </authorList>
    </citation>
    <scope>NUCLEOTIDE SEQUENCE</scope>
    <source>
        <tissue evidence="3">Young leaves</tissue>
    </source>
</reference>
<organism evidence="3 4">
    <name type="scientific">Protea cynaroides</name>
    <dbReference type="NCBI Taxonomy" id="273540"/>
    <lineage>
        <taxon>Eukaryota</taxon>
        <taxon>Viridiplantae</taxon>
        <taxon>Streptophyta</taxon>
        <taxon>Embryophyta</taxon>
        <taxon>Tracheophyta</taxon>
        <taxon>Spermatophyta</taxon>
        <taxon>Magnoliopsida</taxon>
        <taxon>Proteales</taxon>
        <taxon>Proteaceae</taxon>
        <taxon>Protea</taxon>
    </lineage>
</organism>
<sequence length="1392" mass="157481">MECNKEEAIRAKEVADKKMQNKDFVGAQRIALKAQRLYPELENISQMLTVCDVHCSAEQKILGSEMNWYGILQISQTADEASIKKQYRKLALLLHPDKNKFAGAEAAFKLIGEAQRVLTDQQKRNLYDMKCKHTVRSVAPKPPPQQRANKNSSAKNQPVAQNNFMNTASKQNPPDFPNGQQTFWTICPFCNIRYQYYRNILNRALRCQSCTKPFIAYDMDSQGPSAGANWNQSAFAQQKDVPSQGAKVGSQSTVGKPPSGVGSQGTFGSKTAEQQAFSKTRSTSDIGRDSKSVGKEDGGGGEEGKRRPKNQEKPEESKSSGNRSKKRQRKLDEESSESCDTGSSADMEEDAVMKEDGAHPAGQNFGVTGARYPRRSSRPTNVTYKEDLSDDDDFSSRPKRSRKSESFCATEAQAKGAASERELPETQRPGTSATAFDRDMEMKTSLEENLSNGKNEPATCKENGKEADVLDGSKPIESPKTMPDPEYYDYPDPDFSNFDQLRELEKFSVDQIWALYDTVDAMPRFYARVRKVYSPGFKVRITWLEPTLDDKDEIDWVKEDLPVACGRFKHGKTEDTEDQLMFSHVTTWEKGSSRASYKIYPSKGETWALFKDWDIKWNSDPDNHRKYEYEFVEVLSEYSEDTGITVVYLGKMKGFVSLFSQIKKGGIHSFEIPPNEVLRFSHRIPSFRMTGTEREDVPEGSYELDPASLPTDVEVFAYTEDVKLANGSEGSCPKFFNENAKPMVDSISSDTQKNITLNKPSQANVSQFAGKKETQNHLNNVKNGSYDGFSEAGVSTCQDDEKKHTVVEETIIDRVTVDPSSAPASSLEPHEIPDTEFYDFYTDKSTEKFEVGQIWALYSDMDGMPKFYGKIKKIKQAPNFKVWVTWLEACHLPESIIKWTNEDMPVCCGLFKPGSDAKEYSSTSSFSHQLKAEVIAKNRYDIHPRKGEVWALYKNWDVDWTVSNLHDCKYDVVEILECNSLQTKVQVLVPVANYKTVYKAAKKRGTTVTVEIPQTELFRFSHQVPAFRVEEKNGSLRSCWELDPDSCPKFFKENAKPMVESIFPNTQQNSSDLNKENAIKTRNSENSNKNSLGLNETLNEPSQANVTQCAGKEKTRNHLNNVKRGSCDGFTEIDVSTCQGNEKKHIVVEETISDSVTVDPSSAPASSLEPNEIPETEFYDFYTDKSSEKFEVGQIWALYSDADGMPKFYGKIKKIKPAPDFKVWVTWLECCHLPESVIKWTNQDMPVCCGVFKPGNDTNEYNGTSSFSHQLKAEVISKNRYYIHPRKGEIWALYKNWDVDWTVSNLHDCKYDVVEILECHSSLRTKVQVLVPEANYKTVYKAAKKRGSTVTMEIPERELLRFSHQVPAFWVEEKNGSLRGCWELDPDSLAFP</sequence>
<feature type="region of interest" description="Disordered" evidence="1">
    <location>
        <begin position="234"/>
        <end position="486"/>
    </location>
</feature>
<comment type="caution">
    <text evidence="3">The sequence shown here is derived from an EMBL/GenBank/DDBJ whole genome shotgun (WGS) entry which is preliminary data.</text>
</comment>
<dbReference type="SMART" id="SM00271">
    <property type="entry name" value="DnaJ"/>
    <property type="match status" value="1"/>
</dbReference>
<evidence type="ECO:0000259" key="2">
    <source>
        <dbReference type="PROSITE" id="PS50076"/>
    </source>
</evidence>
<feature type="compositionally biased region" description="Basic and acidic residues" evidence="1">
    <location>
        <begin position="286"/>
        <end position="318"/>
    </location>
</feature>
<dbReference type="Pfam" id="PF11926">
    <property type="entry name" value="DUF3444"/>
    <property type="match status" value="3"/>
</dbReference>
<dbReference type="Proteomes" id="UP001141806">
    <property type="component" value="Unassembled WGS sequence"/>
</dbReference>
<feature type="region of interest" description="Disordered" evidence="1">
    <location>
        <begin position="1080"/>
        <end position="1104"/>
    </location>
</feature>
<evidence type="ECO:0000313" key="3">
    <source>
        <dbReference type="EMBL" id="KAJ4969249.1"/>
    </source>
</evidence>
<dbReference type="Pfam" id="PF00226">
    <property type="entry name" value="DnaJ"/>
    <property type="match status" value="1"/>
</dbReference>
<dbReference type="EMBL" id="JAMYWD010000006">
    <property type="protein sequence ID" value="KAJ4969249.1"/>
    <property type="molecule type" value="Genomic_DNA"/>
</dbReference>
<accession>A0A9Q0KFB7</accession>
<feature type="compositionally biased region" description="Polar residues" evidence="1">
    <location>
        <begin position="264"/>
        <end position="285"/>
    </location>
</feature>
<dbReference type="InterPro" id="IPR024593">
    <property type="entry name" value="DUF3444"/>
</dbReference>
<feature type="compositionally biased region" description="Polar residues" evidence="1">
    <location>
        <begin position="1084"/>
        <end position="1104"/>
    </location>
</feature>
<name>A0A9Q0KFB7_9MAGN</name>
<dbReference type="CDD" id="cd06257">
    <property type="entry name" value="DnaJ"/>
    <property type="match status" value="1"/>
</dbReference>
<dbReference type="OrthoDB" id="10250354at2759"/>